<dbReference type="GO" id="GO:0030313">
    <property type="term" value="C:cell envelope"/>
    <property type="evidence" value="ECO:0007669"/>
    <property type="project" value="UniProtKB-SubCell"/>
</dbReference>
<dbReference type="InterPro" id="IPR025997">
    <property type="entry name" value="SBP_2_dom"/>
</dbReference>
<dbReference type="PANTHER" id="PTHR46847">
    <property type="entry name" value="D-ALLOSE-BINDING PERIPLASMIC PROTEIN-RELATED"/>
    <property type="match status" value="1"/>
</dbReference>
<dbReference type="EMBL" id="CP053708">
    <property type="protein sequence ID" value="QKE90391.1"/>
    <property type="molecule type" value="Genomic_DNA"/>
</dbReference>
<evidence type="ECO:0000256" key="3">
    <source>
        <dbReference type="ARBA" id="ARBA00022729"/>
    </source>
</evidence>
<keyword evidence="3 4" id="KW-0732">Signal</keyword>
<organism evidence="6 7">
    <name type="scientific">Lichenicola cladoniae</name>
    <dbReference type="NCBI Taxonomy" id="1484109"/>
    <lineage>
        <taxon>Bacteria</taxon>
        <taxon>Pseudomonadati</taxon>
        <taxon>Pseudomonadota</taxon>
        <taxon>Alphaproteobacteria</taxon>
        <taxon>Acetobacterales</taxon>
        <taxon>Acetobacteraceae</taxon>
        <taxon>Lichenicola</taxon>
    </lineage>
</organism>
<dbReference type="SUPFAM" id="SSF53822">
    <property type="entry name" value="Periplasmic binding protein-like I"/>
    <property type="match status" value="1"/>
</dbReference>
<evidence type="ECO:0000313" key="6">
    <source>
        <dbReference type="EMBL" id="QKE90391.1"/>
    </source>
</evidence>
<reference evidence="6 7" key="1">
    <citation type="journal article" date="2014" name="World J. Microbiol. Biotechnol.">
        <title>Biodiversity and physiological characteristics of Antarctic and Arctic lichens-associated bacteria.</title>
        <authorList>
            <person name="Lee Y.M."/>
            <person name="Kim E.H."/>
            <person name="Lee H.K."/>
            <person name="Hong S.G."/>
        </authorList>
    </citation>
    <scope>NUCLEOTIDE SEQUENCE [LARGE SCALE GENOMIC DNA]</scope>
    <source>
        <strain evidence="6 7">PAMC 26569</strain>
    </source>
</reference>
<accession>A0A6M8HQ75</accession>
<name>A0A6M8HQ75_9PROT</name>
<evidence type="ECO:0000256" key="2">
    <source>
        <dbReference type="ARBA" id="ARBA00007639"/>
    </source>
</evidence>
<dbReference type="Proteomes" id="UP000500767">
    <property type="component" value="Chromosome"/>
</dbReference>
<feature type="domain" description="Periplasmic binding protein" evidence="5">
    <location>
        <begin position="75"/>
        <end position="325"/>
    </location>
</feature>
<proteinExistence type="inferred from homology"/>
<feature type="signal peptide" evidence="4">
    <location>
        <begin position="1"/>
        <end position="30"/>
    </location>
</feature>
<evidence type="ECO:0000313" key="7">
    <source>
        <dbReference type="Proteomes" id="UP000500767"/>
    </source>
</evidence>
<gene>
    <name evidence="6" type="ORF">HN018_10435</name>
</gene>
<dbReference type="KEGG" id="lck:HN018_10435"/>
<dbReference type="RefSeq" id="WP_171837242.1">
    <property type="nucleotide sequence ID" value="NZ_CP053708.1"/>
</dbReference>
<protein>
    <submittedName>
        <fullName evidence="6">Substrate-binding domain-containing protein</fullName>
    </submittedName>
</protein>
<dbReference type="Gene3D" id="3.40.50.2300">
    <property type="match status" value="2"/>
</dbReference>
<dbReference type="Pfam" id="PF13407">
    <property type="entry name" value="Peripla_BP_4"/>
    <property type="match status" value="1"/>
</dbReference>
<dbReference type="PANTHER" id="PTHR46847:SF1">
    <property type="entry name" value="D-ALLOSE-BINDING PERIPLASMIC PROTEIN-RELATED"/>
    <property type="match status" value="1"/>
</dbReference>
<dbReference type="GO" id="GO:0030246">
    <property type="term" value="F:carbohydrate binding"/>
    <property type="evidence" value="ECO:0007669"/>
    <property type="project" value="UniProtKB-ARBA"/>
</dbReference>
<feature type="chain" id="PRO_5026788105" evidence="4">
    <location>
        <begin position="31"/>
        <end position="373"/>
    </location>
</feature>
<comment type="subcellular location">
    <subcellularLocation>
        <location evidence="1">Cell envelope</location>
    </subcellularLocation>
</comment>
<dbReference type="InterPro" id="IPR028082">
    <property type="entry name" value="Peripla_BP_I"/>
</dbReference>
<evidence type="ECO:0000256" key="4">
    <source>
        <dbReference type="SAM" id="SignalP"/>
    </source>
</evidence>
<sequence length="373" mass="39205">MTRHHPSRRYAGIAISTGLGLVALGRPAHADDTLVRAQAVVTAATNPSVTWTGPTTGPKAVAGKTVIYVAADLRNGGIQENGDGVKEAGKAIGWTIRVLDGQGSVSGIHSAFSQAMALKPNGIVIGGYDVVQNAADIARAEEAGITIMAWHGGPKPGPMPEYKVVSNIGSDSSQVAKVAADYAIAQSGGKAGVVIFTDSAYAIALAKAQMMRDEIKTCPGCTVLSFEDTPLADTSTRMSQLTTALLQRFGAKWTYTLAINDLYYDFIGPPLISAGRDAAGPPANISAGDGSNSAYERIRSGQFQAATVPEPLLLQGWQVIDEMNRSFAGQPASGYVAPVHLVTIKNVDLDGGKKDIYDPDNNYRAAYKKIWGR</sequence>
<evidence type="ECO:0000256" key="1">
    <source>
        <dbReference type="ARBA" id="ARBA00004196"/>
    </source>
</evidence>
<comment type="similarity">
    <text evidence="2">Belongs to the bacterial solute-binding protein 2 family.</text>
</comment>
<dbReference type="AlphaFoldDB" id="A0A6M8HQ75"/>
<keyword evidence="7" id="KW-1185">Reference proteome</keyword>
<evidence type="ECO:0000259" key="5">
    <source>
        <dbReference type="Pfam" id="PF13407"/>
    </source>
</evidence>